<evidence type="ECO:0000313" key="2">
    <source>
        <dbReference type="EMBL" id="QHS90026.1"/>
    </source>
</evidence>
<dbReference type="AlphaFoldDB" id="A0A6C0BD39"/>
<organism evidence="2">
    <name type="scientific">viral metagenome</name>
    <dbReference type="NCBI Taxonomy" id="1070528"/>
    <lineage>
        <taxon>unclassified sequences</taxon>
        <taxon>metagenomes</taxon>
        <taxon>organismal metagenomes</taxon>
    </lineage>
</organism>
<name>A0A6C0BD39_9ZZZZ</name>
<sequence>MEKKNDNENISAKVSSSSDENSSLESSVESFFTEYLHSMFPTMEELNENEDCSYKKWILSLTRNLPLDIFDVNFYNPKSKIKFLDGSGNCAVVRQFRSAYIDIEDKNDFCNMLKTNVSFTAAGVGCTNWGLYRSYEDQIFMYYYNPSNPINYSFVETNMDSIDKDIMVYKKVFENSLMVLNDV</sequence>
<accession>A0A6C0BD39</accession>
<dbReference type="EMBL" id="MN739123">
    <property type="protein sequence ID" value="QHS90026.1"/>
    <property type="molecule type" value="Genomic_DNA"/>
</dbReference>
<feature type="region of interest" description="Disordered" evidence="1">
    <location>
        <begin position="1"/>
        <end position="22"/>
    </location>
</feature>
<protein>
    <submittedName>
        <fullName evidence="2">Uncharacterized protein</fullName>
    </submittedName>
</protein>
<reference evidence="2" key="1">
    <citation type="journal article" date="2020" name="Nature">
        <title>Giant virus diversity and host interactions through global metagenomics.</title>
        <authorList>
            <person name="Schulz F."/>
            <person name="Roux S."/>
            <person name="Paez-Espino D."/>
            <person name="Jungbluth S."/>
            <person name="Walsh D.A."/>
            <person name="Denef V.J."/>
            <person name="McMahon K.D."/>
            <person name="Konstantinidis K.T."/>
            <person name="Eloe-Fadrosh E.A."/>
            <person name="Kyrpides N.C."/>
            <person name="Woyke T."/>
        </authorList>
    </citation>
    <scope>NUCLEOTIDE SEQUENCE</scope>
    <source>
        <strain evidence="2">GVMAG-M-3300010160-4</strain>
    </source>
</reference>
<proteinExistence type="predicted"/>
<evidence type="ECO:0000256" key="1">
    <source>
        <dbReference type="SAM" id="MobiDB-lite"/>
    </source>
</evidence>